<reference evidence="3 4" key="1">
    <citation type="submission" date="2016-10" db="EMBL/GenBank/DDBJ databases">
        <authorList>
            <person name="de Groot N.N."/>
        </authorList>
    </citation>
    <scope>NUCLEOTIDE SEQUENCE [LARGE SCALE GENOMIC DNA]</scope>
    <source>
        <strain evidence="3 4">CBS 141442</strain>
    </source>
</reference>
<dbReference type="Proteomes" id="UP000182334">
    <property type="component" value="Chromosome V"/>
</dbReference>
<accession>A0A1L0DIW9</accession>
<gene>
    <name evidence="3" type="ORF">SAMEA4029010_CIC11G00000004728</name>
</gene>
<name>A0A1L0DIW9_9ASCO</name>
<protein>
    <submittedName>
        <fullName evidence="3">CIC11C00000004728</fullName>
    </submittedName>
</protein>
<dbReference type="STRING" id="45354.A0A1L0DIW9"/>
<dbReference type="OrthoDB" id="198885at2759"/>
<keyword evidence="4" id="KW-1185">Reference proteome</keyword>
<evidence type="ECO:0000256" key="1">
    <source>
        <dbReference type="ARBA" id="ARBA00022723"/>
    </source>
</evidence>
<evidence type="ECO:0000313" key="3">
    <source>
        <dbReference type="EMBL" id="SGZ55872.1"/>
    </source>
</evidence>
<dbReference type="GO" id="GO:0046872">
    <property type="term" value="F:metal ion binding"/>
    <property type="evidence" value="ECO:0007669"/>
    <property type="project" value="UniProtKB-KW"/>
</dbReference>
<dbReference type="GO" id="GO:0004730">
    <property type="term" value="F:pseudouridylate synthase activity"/>
    <property type="evidence" value="ECO:0007669"/>
    <property type="project" value="TreeGrafter"/>
</dbReference>
<evidence type="ECO:0000259" key="2">
    <source>
        <dbReference type="Pfam" id="PF00294"/>
    </source>
</evidence>
<organism evidence="3 4">
    <name type="scientific">Sungouiella intermedia</name>
    <dbReference type="NCBI Taxonomy" id="45354"/>
    <lineage>
        <taxon>Eukaryota</taxon>
        <taxon>Fungi</taxon>
        <taxon>Dikarya</taxon>
        <taxon>Ascomycota</taxon>
        <taxon>Saccharomycotina</taxon>
        <taxon>Pichiomycetes</taxon>
        <taxon>Metschnikowiaceae</taxon>
        <taxon>Sungouiella</taxon>
    </lineage>
</organism>
<dbReference type="Gene3D" id="3.40.1190.20">
    <property type="match status" value="1"/>
</dbReference>
<evidence type="ECO:0000313" key="4">
    <source>
        <dbReference type="Proteomes" id="UP000182334"/>
    </source>
</evidence>
<dbReference type="SUPFAM" id="SSF53613">
    <property type="entry name" value="Ribokinase-like"/>
    <property type="match status" value="1"/>
</dbReference>
<dbReference type="EMBL" id="LT635760">
    <property type="protein sequence ID" value="SGZ55872.1"/>
    <property type="molecule type" value="Genomic_DNA"/>
</dbReference>
<dbReference type="InterPro" id="IPR011611">
    <property type="entry name" value="PfkB_dom"/>
</dbReference>
<sequence length="383" mass="41953">MNDSNPGSLKSSVGGVGYNVSMAYKYGLESQGKKGSYRFVSAVGDDFAGHSILKQINENYHDISGISVQNGKQTAQYSAILDSDGLLLLACADMAIMEDVSLVKHVSKQIERAQPRFVVVDCNLLSAGLDAVIEACSKQIHRPKIIVEPTSQPKLARIAGINSRRLSVFPNCNIHMITPTSDELSQIHQSFAMRELFDDYDYWFPVLDSLGIDSTFRDKMSALAAKNPTMKALMDTGVLQQSFQLLPYIPNILVKLGPRGCVLIKLSTSVADYKSVPTTSAYAPEFTLTSMGREVDGNRLGVVVQYFPIPSENEDLAIVNVTGAGDSLLGYLSSTLVAEDWMSYHIESLEQEWAKWESIYKSQLASGKSLVSEDAVSREIGQI</sequence>
<dbReference type="AlphaFoldDB" id="A0A1L0DIW9"/>
<dbReference type="PANTHER" id="PTHR42909">
    <property type="entry name" value="ZGC:136858"/>
    <property type="match status" value="1"/>
</dbReference>
<dbReference type="Pfam" id="PF00294">
    <property type="entry name" value="PfkB"/>
    <property type="match status" value="1"/>
</dbReference>
<dbReference type="InterPro" id="IPR029056">
    <property type="entry name" value="Ribokinase-like"/>
</dbReference>
<dbReference type="PANTHER" id="PTHR42909:SF1">
    <property type="entry name" value="CARBOHYDRATE KINASE PFKB DOMAIN-CONTAINING PROTEIN"/>
    <property type="match status" value="1"/>
</dbReference>
<dbReference type="GO" id="GO:0016798">
    <property type="term" value="F:hydrolase activity, acting on glycosyl bonds"/>
    <property type="evidence" value="ECO:0007669"/>
    <property type="project" value="TreeGrafter"/>
</dbReference>
<dbReference type="GO" id="GO:0005737">
    <property type="term" value="C:cytoplasm"/>
    <property type="evidence" value="ECO:0007669"/>
    <property type="project" value="TreeGrafter"/>
</dbReference>
<keyword evidence="1" id="KW-0479">Metal-binding</keyword>
<proteinExistence type="predicted"/>
<feature type="domain" description="Carbohydrate kinase PfkB" evidence="2">
    <location>
        <begin position="6"/>
        <end position="151"/>
    </location>
</feature>